<dbReference type="InterPro" id="IPR012902">
    <property type="entry name" value="N_methyl_site"/>
</dbReference>
<organism evidence="3 4">
    <name type="scientific">Rhodoferax potami</name>
    <dbReference type="NCBI Taxonomy" id="3068338"/>
    <lineage>
        <taxon>Bacteria</taxon>
        <taxon>Pseudomonadati</taxon>
        <taxon>Pseudomonadota</taxon>
        <taxon>Betaproteobacteria</taxon>
        <taxon>Burkholderiales</taxon>
        <taxon>Comamonadaceae</taxon>
        <taxon>Rhodoferax</taxon>
    </lineage>
</organism>
<dbReference type="PANTHER" id="PTHR30093">
    <property type="entry name" value="GENERAL SECRETION PATHWAY PROTEIN G"/>
    <property type="match status" value="1"/>
</dbReference>
<evidence type="ECO:0000313" key="3">
    <source>
        <dbReference type="EMBL" id="MDT7520329.1"/>
    </source>
</evidence>
<keyword evidence="1" id="KW-0488">Methylation</keyword>
<name>A0ABU3KR86_9BURK</name>
<sequence>MPYRKHSKGFTLIEVMITVAIVGILAAIALPSYNSAVLKGRRAQARTDLVSLLQQQERYLTQQNTYLAFTNTGGTTSPASVPFKTFSGDAPASGHYWLSAGTCDATLTIRECVRVTATPKVADAEVGNLSMTSNGEKACTGTASASNFRMCWP</sequence>
<dbReference type="Proteomes" id="UP001321700">
    <property type="component" value="Unassembled WGS sequence"/>
</dbReference>
<accession>A0ABU3KR86</accession>
<dbReference type="PRINTS" id="PR00813">
    <property type="entry name" value="BCTERIALGSPG"/>
</dbReference>
<reference evidence="3 4" key="1">
    <citation type="submission" date="2023-08" db="EMBL/GenBank/DDBJ databases">
        <title>Rhodoferax potami sp. nov. and Rhodoferax mekongensis sp. nov., isolated from the Mekong River in Thailand.</title>
        <authorList>
            <person name="Kitikhun S."/>
            <person name="Charoenyingcharoen P."/>
            <person name="Siriarchawattana P."/>
            <person name="Likhitrattanapisal S."/>
            <person name="Nilsakha T."/>
            <person name="Chanpet A."/>
            <person name="Rattanawaree P."/>
            <person name="Ingsriswang S."/>
        </authorList>
    </citation>
    <scope>NUCLEOTIDE SEQUENCE [LARGE SCALE GENOMIC DNA]</scope>
    <source>
        <strain evidence="3 4">TBRC 17660</strain>
    </source>
</reference>
<dbReference type="NCBIfam" id="TIGR02532">
    <property type="entry name" value="IV_pilin_GFxxxE"/>
    <property type="match status" value="1"/>
</dbReference>
<dbReference type="InterPro" id="IPR045584">
    <property type="entry name" value="Pilin-like"/>
</dbReference>
<dbReference type="InterPro" id="IPR000983">
    <property type="entry name" value="Bac_GSPG_pilin"/>
</dbReference>
<feature type="transmembrane region" description="Helical" evidence="2">
    <location>
        <begin position="12"/>
        <end position="33"/>
    </location>
</feature>
<evidence type="ECO:0000313" key="4">
    <source>
        <dbReference type="Proteomes" id="UP001321700"/>
    </source>
</evidence>
<keyword evidence="2" id="KW-0472">Membrane</keyword>
<protein>
    <submittedName>
        <fullName evidence="3">Type IV pilin protein</fullName>
    </submittedName>
</protein>
<gene>
    <name evidence="3" type="ORF">RAE19_16715</name>
</gene>
<keyword evidence="4" id="KW-1185">Reference proteome</keyword>
<dbReference type="Gene3D" id="3.30.700.10">
    <property type="entry name" value="Glycoprotein, Type 4 Pilin"/>
    <property type="match status" value="1"/>
</dbReference>
<dbReference type="EMBL" id="JAVBIK010000001">
    <property type="protein sequence ID" value="MDT7520329.1"/>
    <property type="molecule type" value="Genomic_DNA"/>
</dbReference>
<comment type="caution">
    <text evidence="3">The sequence shown here is derived from an EMBL/GenBank/DDBJ whole genome shotgun (WGS) entry which is preliminary data.</text>
</comment>
<keyword evidence="2" id="KW-1133">Transmembrane helix</keyword>
<dbReference type="InterPro" id="IPR031982">
    <property type="entry name" value="PilE-like"/>
</dbReference>
<proteinExistence type="predicted"/>
<dbReference type="Pfam" id="PF07963">
    <property type="entry name" value="N_methyl"/>
    <property type="match status" value="1"/>
</dbReference>
<dbReference type="PANTHER" id="PTHR30093:SF47">
    <property type="entry name" value="TYPE IV PILUS NON-CORE MINOR PILIN PILE"/>
    <property type="match status" value="1"/>
</dbReference>
<keyword evidence="2" id="KW-0812">Transmembrane</keyword>
<evidence type="ECO:0000256" key="2">
    <source>
        <dbReference type="SAM" id="Phobius"/>
    </source>
</evidence>
<dbReference type="SUPFAM" id="SSF54523">
    <property type="entry name" value="Pili subunits"/>
    <property type="match status" value="1"/>
</dbReference>
<evidence type="ECO:0000256" key="1">
    <source>
        <dbReference type="ARBA" id="ARBA00022481"/>
    </source>
</evidence>
<dbReference type="RefSeq" id="WP_313875934.1">
    <property type="nucleotide sequence ID" value="NZ_JAVBIK010000001.1"/>
</dbReference>
<dbReference type="PROSITE" id="PS00409">
    <property type="entry name" value="PROKAR_NTER_METHYL"/>
    <property type="match status" value="1"/>
</dbReference>
<dbReference type="Pfam" id="PF16732">
    <property type="entry name" value="ComP_DUS"/>
    <property type="match status" value="1"/>
</dbReference>